<dbReference type="PANTHER" id="PTHR46797">
    <property type="entry name" value="HTH-TYPE TRANSCRIPTIONAL REGULATOR"/>
    <property type="match status" value="1"/>
</dbReference>
<dbReference type="Pfam" id="PF01381">
    <property type="entry name" value="HTH_3"/>
    <property type="match status" value="1"/>
</dbReference>
<keyword evidence="4" id="KW-1185">Reference proteome</keyword>
<gene>
    <name evidence="3" type="ORF">LXT12_26130</name>
</gene>
<feature type="domain" description="HTH cro/C1-type" evidence="2">
    <location>
        <begin position="18"/>
        <end position="72"/>
    </location>
</feature>
<accession>A0ABS8XIN7</accession>
<dbReference type="CDD" id="cd00093">
    <property type="entry name" value="HTH_XRE"/>
    <property type="match status" value="1"/>
</dbReference>
<dbReference type="PANTHER" id="PTHR46797:SF1">
    <property type="entry name" value="METHYLPHOSPHONATE SYNTHASE"/>
    <property type="match status" value="1"/>
</dbReference>
<evidence type="ECO:0000313" key="4">
    <source>
        <dbReference type="Proteomes" id="UP001201463"/>
    </source>
</evidence>
<evidence type="ECO:0000256" key="1">
    <source>
        <dbReference type="ARBA" id="ARBA00023125"/>
    </source>
</evidence>
<dbReference type="InterPro" id="IPR010982">
    <property type="entry name" value="Lambda_DNA-bd_dom_sf"/>
</dbReference>
<dbReference type="InterPro" id="IPR050807">
    <property type="entry name" value="TransReg_Diox_bact_type"/>
</dbReference>
<dbReference type="SMART" id="SM00530">
    <property type="entry name" value="HTH_XRE"/>
    <property type="match status" value="1"/>
</dbReference>
<reference evidence="3 4" key="1">
    <citation type="submission" date="2021-12" db="EMBL/GenBank/DDBJ databases">
        <title>Genome seq of p7.</title>
        <authorList>
            <person name="Seo T."/>
        </authorList>
    </citation>
    <scope>NUCLEOTIDE SEQUENCE [LARGE SCALE GENOMIC DNA]</scope>
    <source>
        <strain evidence="3 4">P7</strain>
    </source>
</reference>
<protein>
    <submittedName>
        <fullName evidence="3">Helix-turn-helix domain-containing protein</fullName>
    </submittedName>
</protein>
<dbReference type="Proteomes" id="UP001201463">
    <property type="component" value="Unassembled WGS sequence"/>
</dbReference>
<dbReference type="SUPFAM" id="SSF47413">
    <property type="entry name" value="lambda repressor-like DNA-binding domains"/>
    <property type="match status" value="1"/>
</dbReference>
<dbReference type="Gene3D" id="1.10.260.40">
    <property type="entry name" value="lambda repressor-like DNA-binding domains"/>
    <property type="match status" value="1"/>
</dbReference>
<sequence length="85" mass="9462">MTKSKHRPSDRAVFGRNLKRARHIKGLSQDALAYESSLSRTFVSDVERAARNISIDNMSRLAAALGIPLHELLDPSRFSDPLDAD</sequence>
<organism evidence="3 4">
    <name type="scientific">Pelomonas caseinilytica</name>
    <dbReference type="NCBI Taxonomy" id="2906763"/>
    <lineage>
        <taxon>Bacteria</taxon>
        <taxon>Pseudomonadati</taxon>
        <taxon>Pseudomonadota</taxon>
        <taxon>Betaproteobacteria</taxon>
        <taxon>Burkholderiales</taxon>
        <taxon>Sphaerotilaceae</taxon>
        <taxon>Roseateles</taxon>
    </lineage>
</organism>
<dbReference type="EMBL" id="JAJTWT010000022">
    <property type="protein sequence ID" value="MCE4540714.1"/>
    <property type="molecule type" value="Genomic_DNA"/>
</dbReference>
<proteinExistence type="predicted"/>
<name>A0ABS8XIN7_9BURK</name>
<dbReference type="PROSITE" id="PS50943">
    <property type="entry name" value="HTH_CROC1"/>
    <property type="match status" value="1"/>
</dbReference>
<evidence type="ECO:0000259" key="2">
    <source>
        <dbReference type="PROSITE" id="PS50943"/>
    </source>
</evidence>
<comment type="caution">
    <text evidence="3">The sequence shown here is derived from an EMBL/GenBank/DDBJ whole genome shotgun (WGS) entry which is preliminary data.</text>
</comment>
<dbReference type="InterPro" id="IPR001387">
    <property type="entry name" value="Cro/C1-type_HTH"/>
</dbReference>
<keyword evidence="1" id="KW-0238">DNA-binding</keyword>
<evidence type="ECO:0000313" key="3">
    <source>
        <dbReference type="EMBL" id="MCE4540714.1"/>
    </source>
</evidence>